<comment type="caution">
    <text evidence="4">The sequence shown here is derived from an EMBL/GenBank/DDBJ whole genome shotgun (WGS) entry which is preliminary data.</text>
</comment>
<dbReference type="InterPro" id="IPR045213">
    <property type="entry name" value="Malic_NAD-bd_bact_type"/>
</dbReference>
<dbReference type="Gene3D" id="3.40.50.720">
    <property type="entry name" value="NAD(P)-binding Rossmann-like Domain"/>
    <property type="match status" value="1"/>
</dbReference>
<dbReference type="GO" id="GO:0016746">
    <property type="term" value="F:acyltransferase activity"/>
    <property type="evidence" value="ECO:0007669"/>
    <property type="project" value="InterPro"/>
</dbReference>
<dbReference type="SUPFAM" id="SSF53223">
    <property type="entry name" value="Aminoacid dehydrogenase-like, N-terminal domain"/>
    <property type="match status" value="1"/>
</dbReference>
<dbReference type="Gene3D" id="3.40.50.10380">
    <property type="entry name" value="Malic enzyme, N-terminal domain"/>
    <property type="match status" value="1"/>
</dbReference>
<dbReference type="GO" id="GO:0004470">
    <property type="term" value="F:malic enzyme activity"/>
    <property type="evidence" value="ECO:0007669"/>
    <property type="project" value="InterPro"/>
</dbReference>
<gene>
    <name evidence="4" type="ORF">KC729_16605</name>
</gene>
<dbReference type="Proteomes" id="UP000697710">
    <property type="component" value="Unassembled WGS sequence"/>
</dbReference>
<dbReference type="GO" id="GO:0051287">
    <property type="term" value="F:NAD binding"/>
    <property type="evidence" value="ECO:0007669"/>
    <property type="project" value="InterPro"/>
</dbReference>
<dbReference type="SUPFAM" id="SSF53659">
    <property type="entry name" value="Isocitrate/Isopropylmalate dehydrogenase-like"/>
    <property type="match status" value="1"/>
</dbReference>
<dbReference type="AlphaFoldDB" id="A0A956RQ37"/>
<dbReference type="Gene3D" id="3.40.50.10950">
    <property type="match status" value="1"/>
</dbReference>
<dbReference type="CDD" id="cd05311">
    <property type="entry name" value="NAD_bind_2_malic_enz"/>
    <property type="match status" value="1"/>
</dbReference>
<dbReference type="EMBL" id="JAGQHR010000644">
    <property type="protein sequence ID" value="MCA9729311.1"/>
    <property type="molecule type" value="Genomic_DNA"/>
</dbReference>
<dbReference type="InterPro" id="IPR042112">
    <property type="entry name" value="P_AcTrfase_dom2"/>
</dbReference>
<dbReference type="FunFam" id="3.40.50.720:FF:000095">
    <property type="entry name" value="NADP-dependent malic enzyme"/>
    <property type="match status" value="1"/>
</dbReference>
<dbReference type="InterPro" id="IPR051674">
    <property type="entry name" value="Malate_Decarboxylase"/>
</dbReference>
<organism evidence="4 5">
    <name type="scientific">Eiseniibacteriota bacterium</name>
    <dbReference type="NCBI Taxonomy" id="2212470"/>
    <lineage>
        <taxon>Bacteria</taxon>
        <taxon>Candidatus Eiseniibacteriota</taxon>
    </lineage>
</organism>
<dbReference type="InterPro" id="IPR012302">
    <property type="entry name" value="Malic_NAD-bd"/>
</dbReference>
<dbReference type="PANTHER" id="PTHR43237:SF4">
    <property type="entry name" value="NADP-DEPENDENT MALIC ENZYME"/>
    <property type="match status" value="1"/>
</dbReference>
<sequence>DPETAFDFTARGNLVAVVTNGTAVLGLGNIGPLAGKPVMEGKGVLFKRFADIDVFDIELASEDPEDIIKACQLLEPTFGGINLEDIKAPECFYIERVLRETMQIPVFHDDQHGTAIISGAALLNAAELTGRKLADMRVVVSGAGASGVACARHYINLGIRPENILMLDSKGVLFQGRTEGMNPIKQEFARPTEARTLEEALRGADLFLGLSVKGALDPRWLKGMADQPIIFALANPDPEITYPDALAARDDVIIATGRSDYPNQINNVLGFPFIFRGALDCRATTINEEMKMAATRALAALAKQDVPDSVSKAYGDADFHFGREYLIPKPFDSRVLLWEARAVAEAAMKTGVARRQLDLDEYRDHLEGMLGKTRGVMRSIMNKARTRPKRIVYPEGENPRILRATSMVREEGMATPVLLGRPDTIRETFRRLELDPGDSVLLDPESSDRMDGYVQEYYRLRQRKGLTLDGARSAMRNPIHFGAMMVRMGDADGMICGLSHRIPETLRPALEIVGMRPGVSRVSGVHVMMAQERMLFFADTTVNIRPTGPELAEIARETARTAREFGVVPRVAFVSFSSFGSAHGPGIAEIREALRILAVEEPDLVVDGEMHADVAVTPGMIDRHFPFSRLTRLPANVLIFPVLEASNAAYKLLQRLGGAEQIGPILQGIHKPVHLLQPQSEMQDVLNMTAIAVVEAGAGNGRD</sequence>
<dbReference type="InterPro" id="IPR036291">
    <property type="entry name" value="NAD(P)-bd_dom_sf"/>
</dbReference>
<evidence type="ECO:0000313" key="4">
    <source>
        <dbReference type="EMBL" id="MCA9729311.1"/>
    </source>
</evidence>
<dbReference type="SUPFAM" id="SSF51735">
    <property type="entry name" value="NAD(P)-binding Rossmann-fold domains"/>
    <property type="match status" value="1"/>
</dbReference>
<feature type="non-terminal residue" evidence="4">
    <location>
        <position position="1"/>
    </location>
</feature>
<dbReference type="InterPro" id="IPR037062">
    <property type="entry name" value="Malic_N_dom_sf"/>
</dbReference>
<protein>
    <submittedName>
        <fullName evidence="4">NADP-dependent malic enzyme</fullName>
    </submittedName>
</protein>
<feature type="domain" description="Malic enzyme NAD-binding" evidence="2">
    <location>
        <begin position="111"/>
        <end position="348"/>
    </location>
</feature>
<evidence type="ECO:0000259" key="2">
    <source>
        <dbReference type="SMART" id="SM00919"/>
    </source>
</evidence>
<dbReference type="SMART" id="SM00919">
    <property type="entry name" value="Malic_M"/>
    <property type="match status" value="1"/>
</dbReference>
<dbReference type="InterPro" id="IPR012301">
    <property type="entry name" value="Malic_N_dom"/>
</dbReference>
<dbReference type="Pfam" id="PF01515">
    <property type="entry name" value="PTA_PTB"/>
    <property type="match status" value="1"/>
</dbReference>
<evidence type="ECO:0000256" key="1">
    <source>
        <dbReference type="ARBA" id="ARBA00023002"/>
    </source>
</evidence>
<dbReference type="Pfam" id="PF03949">
    <property type="entry name" value="Malic_M"/>
    <property type="match status" value="1"/>
</dbReference>
<accession>A0A956RQ37</accession>
<reference evidence="4" key="2">
    <citation type="journal article" date="2021" name="Microbiome">
        <title>Successional dynamics and alternative stable states in a saline activated sludge microbial community over 9 years.</title>
        <authorList>
            <person name="Wang Y."/>
            <person name="Ye J."/>
            <person name="Ju F."/>
            <person name="Liu L."/>
            <person name="Boyd J.A."/>
            <person name="Deng Y."/>
            <person name="Parks D.H."/>
            <person name="Jiang X."/>
            <person name="Yin X."/>
            <person name="Woodcroft B.J."/>
            <person name="Tyson G.W."/>
            <person name="Hugenholtz P."/>
            <person name="Polz M.F."/>
            <person name="Zhang T."/>
        </authorList>
    </citation>
    <scope>NUCLEOTIDE SEQUENCE</scope>
    <source>
        <strain evidence="4">HKST-UBA01</strain>
    </source>
</reference>
<evidence type="ECO:0000259" key="3">
    <source>
        <dbReference type="SMART" id="SM01274"/>
    </source>
</evidence>
<dbReference type="GO" id="GO:0016616">
    <property type="term" value="F:oxidoreductase activity, acting on the CH-OH group of donors, NAD or NADP as acceptor"/>
    <property type="evidence" value="ECO:0007669"/>
    <property type="project" value="InterPro"/>
</dbReference>
<dbReference type="InterPro" id="IPR046346">
    <property type="entry name" value="Aminoacid_DH-like_N_sf"/>
</dbReference>
<keyword evidence="1" id="KW-0560">Oxidoreductase</keyword>
<dbReference type="Gene3D" id="3.40.50.10750">
    <property type="entry name" value="Isocitrate/Isopropylmalate dehydrogenase-like"/>
    <property type="match status" value="1"/>
</dbReference>
<dbReference type="InterPro" id="IPR042113">
    <property type="entry name" value="P_AcTrfase_dom1"/>
</dbReference>
<name>A0A956RQ37_UNCEI</name>
<evidence type="ECO:0000313" key="5">
    <source>
        <dbReference type="Proteomes" id="UP000697710"/>
    </source>
</evidence>
<proteinExistence type="predicted"/>
<feature type="domain" description="Malic enzyme N-terminal" evidence="3">
    <location>
        <begin position="1"/>
        <end position="99"/>
    </location>
</feature>
<reference evidence="4" key="1">
    <citation type="submission" date="2020-04" db="EMBL/GenBank/DDBJ databases">
        <authorList>
            <person name="Zhang T."/>
        </authorList>
    </citation>
    <scope>NUCLEOTIDE SEQUENCE</scope>
    <source>
        <strain evidence="4">HKST-UBA01</strain>
    </source>
</reference>
<dbReference type="InterPro" id="IPR002505">
    <property type="entry name" value="PTA_PTB"/>
</dbReference>
<dbReference type="PANTHER" id="PTHR43237">
    <property type="entry name" value="NADP-DEPENDENT MALIC ENZYME"/>
    <property type="match status" value="1"/>
</dbReference>
<dbReference type="SMART" id="SM01274">
    <property type="entry name" value="malic"/>
    <property type="match status" value="1"/>
</dbReference>
<dbReference type="Pfam" id="PF00390">
    <property type="entry name" value="malic"/>
    <property type="match status" value="1"/>
</dbReference>